<feature type="signal peptide" evidence="1">
    <location>
        <begin position="1"/>
        <end position="19"/>
    </location>
</feature>
<evidence type="ECO:0008006" key="4">
    <source>
        <dbReference type="Google" id="ProtNLM"/>
    </source>
</evidence>
<evidence type="ECO:0000313" key="3">
    <source>
        <dbReference type="Proteomes" id="UP000660729"/>
    </source>
</evidence>
<dbReference type="AlphaFoldDB" id="A0A8H6VMR7"/>
<sequence>MMYHATLAAVLVFALGCLSQEVSDGVYGNTNPDIGSWDFLIVVNDPAIADGCKFTNWVNDSSISIRFDKTPSTYTCFNLQSLQTDIETAKSNGIDLNATIEGQDRFSSFANYSQILFHQGSPNDEIQKGVGYAQLEMYEDVDCKDESRSYVWNCGFPDISCTKLPSGAKSFSIRDTTEAEKEERCVRASLEKTTPFIGGGGKLVVGAW</sequence>
<protein>
    <recommendedName>
        <fullName evidence="4">AA1-like domain-containing protein</fullName>
    </recommendedName>
</protein>
<evidence type="ECO:0000256" key="1">
    <source>
        <dbReference type="SAM" id="SignalP"/>
    </source>
</evidence>
<feature type="non-terminal residue" evidence="2">
    <location>
        <position position="1"/>
    </location>
</feature>
<proteinExistence type="predicted"/>
<dbReference type="Proteomes" id="UP000660729">
    <property type="component" value="Unassembled WGS sequence"/>
</dbReference>
<feature type="chain" id="PRO_5034022166" description="AA1-like domain-containing protein" evidence="1">
    <location>
        <begin position="20"/>
        <end position="208"/>
    </location>
</feature>
<keyword evidence="3" id="KW-1185">Reference proteome</keyword>
<keyword evidence="1" id="KW-0732">Signal</keyword>
<dbReference type="EMBL" id="JABCIY010000012">
    <property type="protein sequence ID" value="KAF7197530.1"/>
    <property type="molecule type" value="Genomic_DNA"/>
</dbReference>
<accession>A0A8H6VMR7</accession>
<evidence type="ECO:0000313" key="2">
    <source>
        <dbReference type="EMBL" id="KAF7197530.1"/>
    </source>
</evidence>
<comment type="caution">
    <text evidence="2">The sequence shown here is derived from an EMBL/GenBank/DDBJ whole genome shotgun (WGS) entry which is preliminary data.</text>
</comment>
<gene>
    <name evidence="2" type="ORF">HII31_01125</name>
</gene>
<dbReference type="OrthoDB" id="5215637at2759"/>
<reference evidence="2" key="1">
    <citation type="submission" date="2020-04" db="EMBL/GenBank/DDBJ databases">
        <title>Draft genome resource of the tomato pathogen Pseudocercospora fuligena.</title>
        <authorList>
            <person name="Zaccaron A."/>
        </authorList>
    </citation>
    <scope>NUCLEOTIDE SEQUENCE</scope>
    <source>
        <strain evidence="2">PF001</strain>
    </source>
</reference>
<organism evidence="2 3">
    <name type="scientific">Pseudocercospora fuligena</name>
    <dbReference type="NCBI Taxonomy" id="685502"/>
    <lineage>
        <taxon>Eukaryota</taxon>
        <taxon>Fungi</taxon>
        <taxon>Dikarya</taxon>
        <taxon>Ascomycota</taxon>
        <taxon>Pezizomycotina</taxon>
        <taxon>Dothideomycetes</taxon>
        <taxon>Dothideomycetidae</taxon>
        <taxon>Mycosphaerellales</taxon>
        <taxon>Mycosphaerellaceae</taxon>
        <taxon>Pseudocercospora</taxon>
    </lineage>
</organism>
<name>A0A8H6VMR7_9PEZI</name>